<dbReference type="PANTHER" id="PTHR14742:SF0">
    <property type="entry name" value="RIBONUCLEASE P PROTEIN SUBUNIT P21"/>
    <property type="match status" value="1"/>
</dbReference>
<gene>
    <name evidence="6" type="ORF">AMAG_12024</name>
</gene>
<evidence type="ECO:0000313" key="7">
    <source>
        <dbReference type="Proteomes" id="UP000054350"/>
    </source>
</evidence>
<feature type="region of interest" description="Disordered" evidence="5">
    <location>
        <begin position="36"/>
        <end position="82"/>
    </location>
</feature>
<protein>
    <submittedName>
        <fullName evidence="6">Uncharacterized protein</fullName>
    </submittedName>
</protein>
<comment type="similarity">
    <text evidence="4">Belongs to the eukaryotic/archaeal RNase P protein component 4 family.</text>
</comment>
<dbReference type="VEuPathDB" id="FungiDB:AMAG_12024"/>
<keyword evidence="2" id="KW-0479">Metal-binding</keyword>
<reference evidence="7" key="2">
    <citation type="submission" date="2009-11" db="EMBL/GenBank/DDBJ databases">
        <title>The Genome Sequence of Allomyces macrogynus strain ATCC 38327.</title>
        <authorList>
            <consortium name="The Broad Institute Genome Sequencing Platform"/>
            <person name="Russ C."/>
            <person name="Cuomo C."/>
            <person name="Shea T."/>
            <person name="Young S.K."/>
            <person name="Zeng Q."/>
            <person name="Koehrsen M."/>
            <person name="Haas B."/>
            <person name="Borodovsky M."/>
            <person name="Guigo R."/>
            <person name="Alvarado L."/>
            <person name="Berlin A."/>
            <person name="Borenstein D."/>
            <person name="Chen Z."/>
            <person name="Engels R."/>
            <person name="Freedman E."/>
            <person name="Gellesch M."/>
            <person name="Goldberg J."/>
            <person name="Griggs A."/>
            <person name="Gujja S."/>
            <person name="Heiman D."/>
            <person name="Hepburn T."/>
            <person name="Howarth C."/>
            <person name="Jen D."/>
            <person name="Larson L."/>
            <person name="Lewis B."/>
            <person name="Mehta T."/>
            <person name="Park D."/>
            <person name="Pearson M."/>
            <person name="Roberts A."/>
            <person name="Saif S."/>
            <person name="Shenoy N."/>
            <person name="Sisk P."/>
            <person name="Stolte C."/>
            <person name="Sykes S."/>
            <person name="Walk T."/>
            <person name="White J."/>
            <person name="Yandava C."/>
            <person name="Burger G."/>
            <person name="Gray M.W."/>
            <person name="Holland P.W.H."/>
            <person name="King N."/>
            <person name="Lang F.B.F."/>
            <person name="Roger A.J."/>
            <person name="Ruiz-Trillo I."/>
            <person name="Lander E."/>
            <person name="Nusbaum C."/>
        </authorList>
    </citation>
    <scope>NUCLEOTIDE SEQUENCE [LARGE SCALE GENOMIC DNA]</scope>
    <source>
        <strain evidence="7">ATCC 38327</strain>
    </source>
</reference>
<feature type="compositionally biased region" description="Low complexity" evidence="5">
    <location>
        <begin position="41"/>
        <end position="57"/>
    </location>
</feature>
<dbReference type="EMBL" id="GG745353">
    <property type="protein sequence ID" value="KNE67572.1"/>
    <property type="molecule type" value="Genomic_DNA"/>
</dbReference>
<name>A0A0L0SYJ3_ALLM3</name>
<dbReference type="GO" id="GO:0008033">
    <property type="term" value="P:tRNA processing"/>
    <property type="evidence" value="ECO:0007669"/>
    <property type="project" value="UniProtKB-KW"/>
</dbReference>
<organism evidence="6 7">
    <name type="scientific">Allomyces macrogynus (strain ATCC 38327)</name>
    <name type="common">Allomyces javanicus var. macrogynus</name>
    <dbReference type="NCBI Taxonomy" id="578462"/>
    <lineage>
        <taxon>Eukaryota</taxon>
        <taxon>Fungi</taxon>
        <taxon>Fungi incertae sedis</taxon>
        <taxon>Blastocladiomycota</taxon>
        <taxon>Blastocladiomycetes</taxon>
        <taxon>Blastocladiales</taxon>
        <taxon>Blastocladiaceae</taxon>
        <taxon>Allomyces</taxon>
    </lineage>
</organism>
<dbReference type="Gene3D" id="6.20.50.20">
    <property type="match status" value="1"/>
</dbReference>
<evidence type="ECO:0000256" key="5">
    <source>
        <dbReference type="SAM" id="MobiDB-lite"/>
    </source>
</evidence>
<evidence type="ECO:0000313" key="6">
    <source>
        <dbReference type="EMBL" id="KNE67572.1"/>
    </source>
</evidence>
<accession>A0A0L0SYJ3</accession>
<proteinExistence type="inferred from homology"/>
<keyword evidence="1" id="KW-0819">tRNA processing</keyword>
<dbReference type="GO" id="GO:0005655">
    <property type="term" value="C:nucleolar ribonuclease P complex"/>
    <property type="evidence" value="ECO:0007669"/>
    <property type="project" value="TreeGrafter"/>
</dbReference>
<dbReference type="Proteomes" id="UP000054350">
    <property type="component" value="Unassembled WGS sequence"/>
</dbReference>
<keyword evidence="7" id="KW-1185">Reference proteome</keyword>
<dbReference type="InterPro" id="IPR007175">
    <property type="entry name" value="Rpr2/Snm1/Rpp21"/>
</dbReference>
<reference evidence="6 7" key="1">
    <citation type="submission" date="2009-11" db="EMBL/GenBank/DDBJ databases">
        <title>Annotation of Allomyces macrogynus ATCC 38327.</title>
        <authorList>
            <consortium name="The Broad Institute Genome Sequencing Platform"/>
            <person name="Russ C."/>
            <person name="Cuomo C."/>
            <person name="Burger G."/>
            <person name="Gray M.W."/>
            <person name="Holland P.W.H."/>
            <person name="King N."/>
            <person name="Lang F.B.F."/>
            <person name="Roger A.J."/>
            <person name="Ruiz-Trillo I."/>
            <person name="Young S.K."/>
            <person name="Zeng Q."/>
            <person name="Gargeya S."/>
            <person name="Fitzgerald M."/>
            <person name="Haas B."/>
            <person name="Abouelleil A."/>
            <person name="Alvarado L."/>
            <person name="Arachchi H.M."/>
            <person name="Berlin A."/>
            <person name="Chapman S.B."/>
            <person name="Gearin G."/>
            <person name="Goldberg J."/>
            <person name="Griggs A."/>
            <person name="Gujja S."/>
            <person name="Hansen M."/>
            <person name="Heiman D."/>
            <person name="Howarth C."/>
            <person name="Larimer J."/>
            <person name="Lui A."/>
            <person name="MacDonald P.J.P."/>
            <person name="McCowen C."/>
            <person name="Montmayeur A."/>
            <person name="Murphy C."/>
            <person name="Neiman D."/>
            <person name="Pearson M."/>
            <person name="Priest M."/>
            <person name="Roberts A."/>
            <person name="Saif S."/>
            <person name="Shea T."/>
            <person name="Sisk P."/>
            <person name="Stolte C."/>
            <person name="Sykes S."/>
            <person name="Wortman J."/>
            <person name="Nusbaum C."/>
            <person name="Birren B."/>
        </authorList>
    </citation>
    <scope>NUCLEOTIDE SEQUENCE [LARGE SCALE GENOMIC DNA]</scope>
    <source>
        <strain evidence="6 7">ATCC 38327</strain>
    </source>
</reference>
<dbReference type="Pfam" id="PF04032">
    <property type="entry name" value="Rpr2"/>
    <property type="match status" value="1"/>
</dbReference>
<dbReference type="AlphaFoldDB" id="A0A0L0SYJ3"/>
<evidence type="ECO:0000256" key="1">
    <source>
        <dbReference type="ARBA" id="ARBA00022694"/>
    </source>
</evidence>
<evidence type="ECO:0000256" key="2">
    <source>
        <dbReference type="ARBA" id="ARBA00022723"/>
    </source>
</evidence>
<keyword evidence="3" id="KW-0862">Zinc</keyword>
<dbReference type="OrthoDB" id="128536at2759"/>
<dbReference type="PANTHER" id="PTHR14742">
    <property type="entry name" value="RIBONUCLEASE P SUBUNIT P21"/>
    <property type="match status" value="1"/>
</dbReference>
<evidence type="ECO:0000256" key="3">
    <source>
        <dbReference type="ARBA" id="ARBA00022833"/>
    </source>
</evidence>
<evidence type="ECO:0000256" key="4">
    <source>
        <dbReference type="ARBA" id="ARBA00038402"/>
    </source>
</evidence>
<dbReference type="GO" id="GO:0046872">
    <property type="term" value="F:metal ion binding"/>
    <property type="evidence" value="ECO:0007669"/>
    <property type="project" value="UniProtKB-KW"/>
</dbReference>
<sequence length="124" mass="13335">MTRDPAVKRSMCKRCHSALVPGATCSVTVKYPKLSRRRRAQLAAATSAPTSSVAPDALPSPDNDAAMDVDPPTDTLHPPAPAFKVVPTTITTCHACGYERRMVHDPGHTLFHDRAQASLEETMA</sequence>